<evidence type="ECO:0000313" key="1">
    <source>
        <dbReference type="EMBL" id="GMT20359.1"/>
    </source>
</evidence>
<organism evidence="1 2">
    <name type="scientific">Pristionchus fissidentatus</name>
    <dbReference type="NCBI Taxonomy" id="1538716"/>
    <lineage>
        <taxon>Eukaryota</taxon>
        <taxon>Metazoa</taxon>
        <taxon>Ecdysozoa</taxon>
        <taxon>Nematoda</taxon>
        <taxon>Chromadorea</taxon>
        <taxon>Rhabditida</taxon>
        <taxon>Rhabditina</taxon>
        <taxon>Diplogasteromorpha</taxon>
        <taxon>Diplogasteroidea</taxon>
        <taxon>Neodiplogasteridae</taxon>
        <taxon>Pristionchus</taxon>
    </lineage>
</organism>
<name>A0AAV5VLE7_9BILA</name>
<sequence length="91" mass="10369">VKQLPSTASFHMRRSYLRSSARSSYAIQRKKSSTFQLIFVRFSFDCSPITNGTRSFIRDRSFFKSLIISISSLSLADDVPSVRSTLYMSIS</sequence>
<protein>
    <submittedName>
        <fullName evidence="1">Uncharacterized protein</fullName>
    </submittedName>
</protein>
<dbReference type="AlphaFoldDB" id="A0AAV5VLE7"/>
<dbReference type="Proteomes" id="UP001432322">
    <property type="component" value="Unassembled WGS sequence"/>
</dbReference>
<dbReference type="EMBL" id="BTSY01000003">
    <property type="protein sequence ID" value="GMT20359.1"/>
    <property type="molecule type" value="Genomic_DNA"/>
</dbReference>
<accession>A0AAV5VLE7</accession>
<keyword evidence="2" id="KW-1185">Reference proteome</keyword>
<reference evidence="1" key="1">
    <citation type="submission" date="2023-10" db="EMBL/GenBank/DDBJ databases">
        <title>Genome assembly of Pristionchus species.</title>
        <authorList>
            <person name="Yoshida K."/>
            <person name="Sommer R.J."/>
        </authorList>
    </citation>
    <scope>NUCLEOTIDE SEQUENCE</scope>
    <source>
        <strain evidence="1">RS5133</strain>
    </source>
</reference>
<feature type="non-terminal residue" evidence="1">
    <location>
        <position position="1"/>
    </location>
</feature>
<comment type="caution">
    <text evidence="1">The sequence shown here is derived from an EMBL/GenBank/DDBJ whole genome shotgun (WGS) entry which is preliminary data.</text>
</comment>
<gene>
    <name evidence="1" type="ORF">PFISCL1PPCAC_11656</name>
</gene>
<feature type="non-terminal residue" evidence="1">
    <location>
        <position position="91"/>
    </location>
</feature>
<proteinExistence type="predicted"/>
<evidence type="ECO:0000313" key="2">
    <source>
        <dbReference type="Proteomes" id="UP001432322"/>
    </source>
</evidence>